<proteinExistence type="predicted"/>
<dbReference type="OrthoDB" id="105077at2"/>
<accession>A0A0S3PZU5</accession>
<dbReference type="EMBL" id="AP014946">
    <property type="protein sequence ID" value="BAT61468.1"/>
    <property type="molecule type" value="Genomic_DNA"/>
</dbReference>
<dbReference type="GO" id="GO:0020037">
    <property type="term" value="F:heme binding"/>
    <property type="evidence" value="ECO:0007669"/>
    <property type="project" value="InterPro"/>
</dbReference>
<keyword evidence="2" id="KW-1185">Reference proteome</keyword>
<keyword evidence="1" id="KW-0575">Peroxidase</keyword>
<dbReference type="GO" id="GO:0004601">
    <property type="term" value="F:peroxidase activity"/>
    <property type="evidence" value="ECO:0007669"/>
    <property type="project" value="UniProtKB-KW"/>
</dbReference>
<dbReference type="Proteomes" id="UP000236884">
    <property type="component" value="Chromosome"/>
</dbReference>
<dbReference type="RefSeq" id="WP_096358161.1">
    <property type="nucleotide sequence ID" value="NZ_AP014946.1"/>
</dbReference>
<dbReference type="GO" id="GO:0006979">
    <property type="term" value="P:response to oxidative stress"/>
    <property type="evidence" value="ECO:0007669"/>
    <property type="project" value="InterPro"/>
</dbReference>
<sequence>MHGISNSFIASNASRKTYQDGAKPPLARAIVDSFSGMRNLIPLRESNAFGQSLGRNQDLRVLMRKLAARIGREKPWPDVLSGAADAADNPRIPSGYTYLLQLIAHDLVNTSISLSTAQGDEYGVHNSRVQALSLDTIFGGGPDVCPHAYARSEACAAQSGNVPRTRLRVGRSRAGAGLPAQPGNDIGRAISIGVQNDVAPESKSINEALLTEALVADARNDDHALISQLTLLWHRLHNCIIDKIEPKVSGQSAAEKAYHAFILSRFVVTFIYRKIILYDVLGKLLHPIAFKYYVLDGKSRVTDNASGIPVEFAHGAFRCGHAMVRDSYFIRGEADQERETNQALMFSAQRVPKFMPVSETWVIDWKRFFQTEGSAAKINHSRRLGPNFSGVLKSELFFRALTSGLDGTPDLPGLHSRDLVSSAFANMWSVPALIDELRSRSTELANFLPPYSDYVAPLTTWLEATSMGIGPQLDSGDVAAITKDPPLPFFTLFEAALGDRRGPLFKGGGQFLGPLGSVVVAETILGAMSQHPLSVGEKHLDTQKSFAEAASVLEPLGLDKDVARDIPEIRSMPELLTFMRSVGATP</sequence>
<keyword evidence="1" id="KW-0560">Oxidoreductase</keyword>
<name>A0A0S3PZU5_9BRAD</name>
<dbReference type="Pfam" id="PF03098">
    <property type="entry name" value="An_peroxidase"/>
    <property type="match status" value="1"/>
</dbReference>
<dbReference type="InterPro" id="IPR010255">
    <property type="entry name" value="Haem_peroxidase_sf"/>
</dbReference>
<dbReference type="Gene3D" id="1.10.640.10">
    <property type="entry name" value="Haem peroxidase domain superfamily, animal type"/>
    <property type="match status" value="1"/>
</dbReference>
<dbReference type="InterPro" id="IPR019791">
    <property type="entry name" value="Haem_peroxidase_animal"/>
</dbReference>
<evidence type="ECO:0000313" key="2">
    <source>
        <dbReference type="Proteomes" id="UP000236884"/>
    </source>
</evidence>
<reference evidence="1 2" key="1">
    <citation type="submission" date="2015-08" db="EMBL/GenBank/DDBJ databases">
        <title>Investigation of the bacterial diversity of lava forest soil.</title>
        <authorList>
            <person name="Lee J.S."/>
        </authorList>
    </citation>
    <scope>NUCLEOTIDE SEQUENCE [LARGE SCALE GENOMIC DNA]</scope>
    <source>
        <strain evidence="1 2">GJW-30</strain>
    </source>
</reference>
<evidence type="ECO:0000313" key="1">
    <source>
        <dbReference type="EMBL" id="BAT61468.1"/>
    </source>
</evidence>
<dbReference type="AlphaFoldDB" id="A0A0S3PZU5"/>
<organism evidence="1 2">
    <name type="scientific">Variibacter gotjawalensis</name>
    <dbReference type="NCBI Taxonomy" id="1333996"/>
    <lineage>
        <taxon>Bacteria</taxon>
        <taxon>Pseudomonadati</taxon>
        <taxon>Pseudomonadota</taxon>
        <taxon>Alphaproteobacteria</taxon>
        <taxon>Hyphomicrobiales</taxon>
        <taxon>Nitrobacteraceae</taxon>
        <taxon>Variibacter</taxon>
    </lineage>
</organism>
<dbReference type="KEGG" id="vgo:GJW-30_1_04025"/>
<gene>
    <name evidence="1" type="ORF">GJW-30_1_04025</name>
</gene>
<dbReference type="InterPro" id="IPR037120">
    <property type="entry name" value="Haem_peroxidase_sf_animal"/>
</dbReference>
<protein>
    <submittedName>
        <fullName evidence="1">Animal heme peroxidase</fullName>
    </submittedName>
</protein>
<dbReference type="SUPFAM" id="SSF48113">
    <property type="entry name" value="Heme-dependent peroxidases"/>
    <property type="match status" value="1"/>
</dbReference>